<dbReference type="GO" id="GO:0005829">
    <property type="term" value="C:cytosol"/>
    <property type="evidence" value="ECO:0007669"/>
    <property type="project" value="TreeGrafter"/>
</dbReference>
<organism evidence="3 4">
    <name type="scientific">Streptomyces subrutilus</name>
    <dbReference type="NCBI Taxonomy" id="36818"/>
    <lineage>
        <taxon>Bacteria</taxon>
        <taxon>Bacillati</taxon>
        <taxon>Actinomycetota</taxon>
        <taxon>Actinomycetes</taxon>
        <taxon>Kitasatosporales</taxon>
        <taxon>Streptomycetaceae</taxon>
        <taxon>Streptomyces</taxon>
    </lineage>
</organism>
<dbReference type="SUPFAM" id="SSF51206">
    <property type="entry name" value="cAMP-binding domain-like"/>
    <property type="match status" value="1"/>
</dbReference>
<dbReference type="Proteomes" id="UP000634660">
    <property type="component" value="Unassembled WGS sequence"/>
</dbReference>
<sequence>MSTSSPHRLTSSPDRFTRALSPEQRSSLLTVAHAANFPAGARLFDQGGNTSRFWVVRSGSVSMDVRVPGRQAAVVETVGPGELVGWSWLFRPYTWHFGAEARTPVRTDEFDAAAVRTLMEADPALASAMWQWVGQVLVHRLVSARIRLLDLYAPHGSGSRV</sequence>
<accession>A0A5P2UI69</accession>
<dbReference type="OrthoDB" id="290916at2"/>
<evidence type="ECO:0000313" key="2">
    <source>
        <dbReference type="EMBL" id="GGZ99151.1"/>
    </source>
</evidence>
<dbReference type="EMBL" id="BMVX01000051">
    <property type="protein sequence ID" value="GGZ99151.1"/>
    <property type="molecule type" value="Genomic_DNA"/>
</dbReference>
<dbReference type="PANTHER" id="PTHR24567:SF74">
    <property type="entry name" value="HTH-TYPE TRANSCRIPTIONAL REGULATOR ARCR"/>
    <property type="match status" value="1"/>
</dbReference>
<dbReference type="SMART" id="SM00100">
    <property type="entry name" value="cNMP"/>
    <property type="match status" value="1"/>
</dbReference>
<dbReference type="RefSeq" id="WP_150516255.1">
    <property type="nucleotide sequence ID" value="NZ_BMVX01000051.1"/>
</dbReference>
<dbReference type="AlphaFoldDB" id="A0A5P2UI69"/>
<gene>
    <name evidence="3" type="ORF">CP968_01520</name>
    <name evidence="2" type="ORF">GCM10010371_68350</name>
</gene>
<dbReference type="GO" id="GO:0003700">
    <property type="term" value="F:DNA-binding transcription factor activity"/>
    <property type="evidence" value="ECO:0007669"/>
    <property type="project" value="TreeGrafter"/>
</dbReference>
<dbReference type="InterPro" id="IPR050397">
    <property type="entry name" value="Env_Response_Regulators"/>
</dbReference>
<dbReference type="EMBL" id="CP023701">
    <property type="protein sequence ID" value="QEU77154.1"/>
    <property type="molecule type" value="Genomic_DNA"/>
</dbReference>
<dbReference type="Gene3D" id="2.60.120.10">
    <property type="entry name" value="Jelly Rolls"/>
    <property type="match status" value="1"/>
</dbReference>
<dbReference type="Proteomes" id="UP000326831">
    <property type="component" value="Chromosome"/>
</dbReference>
<reference evidence="2" key="1">
    <citation type="journal article" date="2014" name="Int. J. Syst. Evol. Microbiol.">
        <title>Complete genome sequence of Corynebacterium casei LMG S-19264T (=DSM 44701T), isolated from a smear-ripened cheese.</title>
        <authorList>
            <consortium name="US DOE Joint Genome Institute (JGI-PGF)"/>
            <person name="Walter F."/>
            <person name="Albersmeier A."/>
            <person name="Kalinowski J."/>
            <person name="Ruckert C."/>
        </authorList>
    </citation>
    <scope>NUCLEOTIDE SEQUENCE</scope>
    <source>
        <strain evidence="2">JCM 4834</strain>
    </source>
</reference>
<feature type="domain" description="Cyclic nucleotide-binding" evidence="1">
    <location>
        <begin position="16"/>
        <end position="85"/>
    </location>
</feature>
<reference evidence="3 4" key="2">
    <citation type="submission" date="2017-09" db="EMBL/GenBank/DDBJ databases">
        <authorList>
            <person name="Lee N."/>
            <person name="Cho B.-K."/>
        </authorList>
    </citation>
    <scope>NUCLEOTIDE SEQUENCE [LARGE SCALE GENOMIC DNA]</scope>
    <source>
        <strain evidence="3 4">ATCC 27467</strain>
    </source>
</reference>
<protein>
    <submittedName>
        <fullName evidence="3">Cyclic nucleotide-binding domain-containing protein</fullName>
    </submittedName>
</protein>
<name>A0A5P2UI69_9ACTN</name>
<dbReference type="PROSITE" id="PS50042">
    <property type="entry name" value="CNMP_BINDING_3"/>
    <property type="match status" value="1"/>
</dbReference>
<evidence type="ECO:0000313" key="4">
    <source>
        <dbReference type="Proteomes" id="UP000326831"/>
    </source>
</evidence>
<dbReference type="InterPro" id="IPR000595">
    <property type="entry name" value="cNMP-bd_dom"/>
</dbReference>
<keyword evidence="4" id="KW-1185">Reference proteome</keyword>
<evidence type="ECO:0000259" key="1">
    <source>
        <dbReference type="PROSITE" id="PS50042"/>
    </source>
</evidence>
<dbReference type="KEGG" id="ssub:CP968_01520"/>
<dbReference type="Pfam" id="PF00027">
    <property type="entry name" value="cNMP_binding"/>
    <property type="match status" value="1"/>
</dbReference>
<dbReference type="PANTHER" id="PTHR24567">
    <property type="entry name" value="CRP FAMILY TRANSCRIPTIONAL REGULATORY PROTEIN"/>
    <property type="match status" value="1"/>
</dbReference>
<dbReference type="InterPro" id="IPR018490">
    <property type="entry name" value="cNMP-bd_dom_sf"/>
</dbReference>
<evidence type="ECO:0000313" key="3">
    <source>
        <dbReference type="EMBL" id="QEU77154.1"/>
    </source>
</evidence>
<proteinExistence type="predicted"/>
<reference evidence="2" key="3">
    <citation type="submission" date="2020-09" db="EMBL/GenBank/DDBJ databases">
        <authorList>
            <person name="Sun Q."/>
            <person name="Ohkuma M."/>
        </authorList>
    </citation>
    <scope>NUCLEOTIDE SEQUENCE</scope>
    <source>
        <strain evidence="2">JCM 4834</strain>
    </source>
</reference>
<dbReference type="CDD" id="cd00038">
    <property type="entry name" value="CAP_ED"/>
    <property type="match status" value="1"/>
</dbReference>
<dbReference type="InterPro" id="IPR014710">
    <property type="entry name" value="RmlC-like_jellyroll"/>
</dbReference>